<evidence type="ECO:0000256" key="9">
    <source>
        <dbReference type="ARBA" id="ARBA00023289"/>
    </source>
</evidence>
<evidence type="ECO:0000256" key="4">
    <source>
        <dbReference type="ARBA" id="ARBA00022481"/>
    </source>
</evidence>
<keyword evidence="8" id="KW-0449">Lipoprotein</keyword>
<dbReference type="PANTHER" id="PTHR28189:SF1">
    <property type="entry name" value="GUANINE NUCLEOTIDE-BINDING PROTEIN SUBUNIT GAMMA"/>
    <property type="match status" value="1"/>
</dbReference>
<evidence type="ECO:0000256" key="1">
    <source>
        <dbReference type="ARBA" id="ARBA00004370"/>
    </source>
</evidence>
<evidence type="ECO:0000259" key="10">
    <source>
        <dbReference type="PROSITE" id="PS50058"/>
    </source>
</evidence>
<keyword evidence="7" id="KW-0807">Transducer</keyword>
<proteinExistence type="inferred from homology"/>
<keyword evidence="9" id="KW-0636">Prenylation</keyword>
<evidence type="ECO:0000313" key="11">
    <source>
        <dbReference type="EMBL" id="GAA5815780.1"/>
    </source>
</evidence>
<comment type="subcellular location">
    <subcellularLocation>
        <location evidence="1">Membrane</location>
    </subcellularLocation>
</comment>
<dbReference type="InterPro" id="IPR036284">
    <property type="entry name" value="GGL_sf"/>
</dbReference>
<dbReference type="EMBL" id="BAABUK010000028">
    <property type="protein sequence ID" value="GAA5815780.1"/>
    <property type="molecule type" value="Genomic_DNA"/>
</dbReference>
<comment type="similarity">
    <text evidence="2">Belongs to the G protein gamma family.</text>
</comment>
<gene>
    <name evidence="11" type="ORF">MFLAVUS_009295</name>
</gene>
<keyword evidence="12" id="KW-1185">Reference proteome</keyword>
<sequence>MPTRKAQNISEAKLARLLQYNKNLKEQLDIPRITVSEASSSLIDYCNETKDPLLPSIWGAIDKKEDPFTPTNSGGCCNIM</sequence>
<evidence type="ECO:0000256" key="8">
    <source>
        <dbReference type="ARBA" id="ARBA00023288"/>
    </source>
</evidence>
<keyword evidence="4" id="KW-0488">Methylation</keyword>
<keyword evidence="5" id="KW-0472">Membrane</keyword>
<dbReference type="InterPro" id="IPR015898">
    <property type="entry name" value="G-protein_gamma-like_dom"/>
</dbReference>
<evidence type="ECO:0000256" key="7">
    <source>
        <dbReference type="ARBA" id="ARBA00023224"/>
    </source>
</evidence>
<organism evidence="11 12">
    <name type="scientific">Mucor flavus</name>
    <dbReference type="NCBI Taxonomy" id="439312"/>
    <lineage>
        <taxon>Eukaryota</taxon>
        <taxon>Fungi</taxon>
        <taxon>Fungi incertae sedis</taxon>
        <taxon>Mucoromycota</taxon>
        <taxon>Mucoromycotina</taxon>
        <taxon>Mucoromycetes</taxon>
        <taxon>Mucorales</taxon>
        <taxon>Mucorineae</taxon>
        <taxon>Mucoraceae</taxon>
        <taxon>Mucor</taxon>
    </lineage>
</organism>
<keyword evidence="6" id="KW-0564">Palmitate</keyword>
<dbReference type="SUPFAM" id="SSF48670">
    <property type="entry name" value="Transducin (heterotrimeric G protein), gamma chain"/>
    <property type="match status" value="1"/>
</dbReference>
<evidence type="ECO:0000256" key="3">
    <source>
        <dbReference type="ARBA" id="ARBA00016111"/>
    </source>
</evidence>
<comment type="caution">
    <text evidence="11">The sequence shown here is derived from an EMBL/GenBank/DDBJ whole genome shotgun (WGS) entry which is preliminary data.</text>
</comment>
<feature type="domain" description="G protein gamma" evidence="10">
    <location>
        <begin position="5"/>
        <end position="80"/>
    </location>
</feature>
<dbReference type="PROSITE" id="PS50058">
    <property type="entry name" value="G_PROTEIN_GAMMA"/>
    <property type="match status" value="1"/>
</dbReference>
<protein>
    <recommendedName>
        <fullName evidence="3">Guanine nucleotide-binding protein subunit gamma</fullName>
    </recommendedName>
</protein>
<evidence type="ECO:0000256" key="5">
    <source>
        <dbReference type="ARBA" id="ARBA00023136"/>
    </source>
</evidence>
<reference evidence="11 12" key="1">
    <citation type="submission" date="2024-04" db="EMBL/GenBank/DDBJ databases">
        <title>genome sequences of Mucor flavus KT1a and Helicostylum pulchrum KT1b strains isolated from the surface of a dry-aged beef.</title>
        <authorList>
            <person name="Toyotome T."/>
            <person name="Hosono M."/>
            <person name="Torimaru M."/>
            <person name="Fukuda K."/>
            <person name="Mikami N."/>
        </authorList>
    </citation>
    <scope>NUCLEOTIDE SEQUENCE [LARGE SCALE GENOMIC DNA]</scope>
    <source>
        <strain evidence="11 12">KT1a</strain>
    </source>
</reference>
<dbReference type="PANTHER" id="PTHR28189">
    <property type="entry name" value="GUANINE NUCLEOTIDE-BINDING PROTEIN SUBUNIT GAMMA"/>
    <property type="match status" value="1"/>
</dbReference>
<evidence type="ECO:0000313" key="12">
    <source>
        <dbReference type="Proteomes" id="UP001473302"/>
    </source>
</evidence>
<dbReference type="Gene3D" id="4.10.260.10">
    <property type="entry name" value="Transducin (heterotrimeric G protein), gamma chain"/>
    <property type="match status" value="1"/>
</dbReference>
<dbReference type="SMART" id="SM00224">
    <property type="entry name" value="GGL"/>
    <property type="match status" value="1"/>
</dbReference>
<dbReference type="SMART" id="SM01224">
    <property type="entry name" value="G_gamma"/>
    <property type="match status" value="1"/>
</dbReference>
<accession>A0ABP9Z9H6</accession>
<dbReference type="Proteomes" id="UP001473302">
    <property type="component" value="Unassembled WGS sequence"/>
</dbReference>
<evidence type="ECO:0000256" key="6">
    <source>
        <dbReference type="ARBA" id="ARBA00023139"/>
    </source>
</evidence>
<dbReference type="Pfam" id="PF00631">
    <property type="entry name" value="G-gamma"/>
    <property type="match status" value="1"/>
</dbReference>
<dbReference type="InterPro" id="IPR041848">
    <property type="entry name" value="Ste18_fungal"/>
</dbReference>
<evidence type="ECO:0000256" key="2">
    <source>
        <dbReference type="ARBA" id="ARBA00007431"/>
    </source>
</evidence>
<name>A0ABP9Z9H6_9FUNG</name>